<keyword evidence="6" id="KW-1185">Reference proteome</keyword>
<accession>A0A0K1Q2R4</accession>
<gene>
    <name evidence="5" type="ORF">AKJ09_06343</name>
</gene>
<feature type="modified residue" description="4-aspartylphosphate" evidence="2">
    <location>
        <position position="61"/>
    </location>
</feature>
<dbReference type="InterPro" id="IPR000792">
    <property type="entry name" value="Tscrpt_reg_LuxR_C"/>
</dbReference>
<dbReference type="SMART" id="SM00421">
    <property type="entry name" value="HTH_LUXR"/>
    <property type="match status" value="1"/>
</dbReference>
<dbReference type="GO" id="GO:0003677">
    <property type="term" value="F:DNA binding"/>
    <property type="evidence" value="ECO:0007669"/>
    <property type="project" value="UniProtKB-KW"/>
</dbReference>
<dbReference type="InterPro" id="IPR011006">
    <property type="entry name" value="CheY-like_superfamily"/>
</dbReference>
<dbReference type="GO" id="GO:0006355">
    <property type="term" value="P:regulation of DNA-templated transcription"/>
    <property type="evidence" value="ECO:0007669"/>
    <property type="project" value="InterPro"/>
</dbReference>
<dbReference type="Proteomes" id="UP000064967">
    <property type="component" value="Chromosome"/>
</dbReference>
<evidence type="ECO:0000259" key="3">
    <source>
        <dbReference type="PROSITE" id="PS50043"/>
    </source>
</evidence>
<dbReference type="InterPro" id="IPR016032">
    <property type="entry name" value="Sig_transdc_resp-reg_C-effctor"/>
</dbReference>
<dbReference type="AlphaFoldDB" id="A0A0K1Q2R4"/>
<name>A0A0K1Q2R4_9BACT</name>
<keyword evidence="2" id="KW-0597">Phosphoprotein</keyword>
<evidence type="ECO:0000313" key="6">
    <source>
        <dbReference type="Proteomes" id="UP000064967"/>
    </source>
</evidence>
<reference evidence="5 6" key="1">
    <citation type="submission" date="2015-08" db="EMBL/GenBank/DDBJ databases">
        <authorList>
            <person name="Babu N.S."/>
            <person name="Beckwith C.J."/>
            <person name="Beseler K.G."/>
            <person name="Brison A."/>
            <person name="Carone J.V."/>
            <person name="Caskin T.P."/>
            <person name="Diamond M."/>
            <person name="Durham M.E."/>
            <person name="Foxe J.M."/>
            <person name="Go M."/>
            <person name="Henderson B.A."/>
            <person name="Jones I.B."/>
            <person name="McGettigan J.A."/>
            <person name="Micheletti S.J."/>
            <person name="Nasrallah M.E."/>
            <person name="Ortiz D."/>
            <person name="Piller C.R."/>
            <person name="Privatt S.R."/>
            <person name="Schneider S.L."/>
            <person name="Sharp S."/>
            <person name="Smith T.C."/>
            <person name="Stanton J.D."/>
            <person name="Ullery H.E."/>
            <person name="Wilson R.J."/>
            <person name="Serrano M.G."/>
            <person name="Buck G."/>
            <person name="Lee V."/>
            <person name="Wang Y."/>
            <person name="Carvalho R."/>
            <person name="Voegtly L."/>
            <person name="Shi R."/>
            <person name="Duckworth R."/>
            <person name="Johnson A."/>
            <person name="Loviza R."/>
            <person name="Walstead R."/>
            <person name="Shah Z."/>
            <person name="Kiflezghi M."/>
            <person name="Wade K."/>
            <person name="Ball S.L."/>
            <person name="Bradley K.W."/>
            <person name="Asai D.J."/>
            <person name="Bowman C.A."/>
            <person name="Russell D.A."/>
            <person name="Pope W.H."/>
            <person name="Jacobs-Sera D."/>
            <person name="Hendrix R.W."/>
            <person name="Hatfull G.F."/>
        </authorList>
    </citation>
    <scope>NUCLEOTIDE SEQUENCE [LARGE SCALE GENOMIC DNA]</scope>
    <source>
        <strain evidence="5 6">DSM 27648</strain>
    </source>
</reference>
<evidence type="ECO:0000259" key="4">
    <source>
        <dbReference type="PROSITE" id="PS50110"/>
    </source>
</evidence>
<dbReference type="STRING" id="1391654.AKJ09_06343"/>
<dbReference type="Pfam" id="PF00196">
    <property type="entry name" value="GerE"/>
    <property type="match status" value="1"/>
</dbReference>
<evidence type="ECO:0000313" key="5">
    <source>
        <dbReference type="EMBL" id="AKU99679.1"/>
    </source>
</evidence>
<feature type="domain" description="Response regulatory" evidence="4">
    <location>
        <begin position="12"/>
        <end position="127"/>
    </location>
</feature>
<organism evidence="5 6">
    <name type="scientific">Labilithrix luteola</name>
    <dbReference type="NCBI Taxonomy" id="1391654"/>
    <lineage>
        <taxon>Bacteria</taxon>
        <taxon>Pseudomonadati</taxon>
        <taxon>Myxococcota</taxon>
        <taxon>Polyangia</taxon>
        <taxon>Polyangiales</taxon>
        <taxon>Labilitrichaceae</taxon>
        <taxon>Labilithrix</taxon>
    </lineage>
</organism>
<evidence type="ECO:0000256" key="1">
    <source>
        <dbReference type="ARBA" id="ARBA00023125"/>
    </source>
</evidence>
<dbReference type="Gene3D" id="1.10.10.10">
    <property type="entry name" value="Winged helix-like DNA-binding domain superfamily/Winged helix DNA-binding domain"/>
    <property type="match status" value="1"/>
</dbReference>
<dbReference type="PROSITE" id="PS50110">
    <property type="entry name" value="RESPONSE_REGULATORY"/>
    <property type="match status" value="1"/>
</dbReference>
<sequence length="235" mass="25660">MTTQTSRSAYGKLLVVEDEDAVFRVLERIVSKFRPVRHANSLESATGELRDRGQWCGFLFDLSLGPQRQAGIQLLETVHAEFPGVPAALVTGHIDGAVVNRVAALGATIISKPLGENELLPFLQRVIARELGLAKSFAERLNGVSRSFKLSPREHELLAWIVAGGTREGYLAFTGMAETTLKTHVKHVLAKSGTSSLAEAVNAALRMVFLKESPGDDFPFTTFEQVARRYDGSPQ</sequence>
<protein>
    <recommendedName>
        <fullName evidence="7">Two-component response regulator</fullName>
    </recommendedName>
</protein>
<dbReference type="CDD" id="cd00156">
    <property type="entry name" value="REC"/>
    <property type="match status" value="1"/>
</dbReference>
<dbReference type="RefSeq" id="WP_169927955.1">
    <property type="nucleotide sequence ID" value="NZ_CP012333.1"/>
</dbReference>
<dbReference type="InterPro" id="IPR036388">
    <property type="entry name" value="WH-like_DNA-bd_sf"/>
</dbReference>
<dbReference type="Gene3D" id="3.40.50.2300">
    <property type="match status" value="1"/>
</dbReference>
<dbReference type="KEGG" id="llu:AKJ09_06343"/>
<dbReference type="SUPFAM" id="SSF46894">
    <property type="entry name" value="C-terminal effector domain of the bipartite response regulators"/>
    <property type="match status" value="1"/>
</dbReference>
<dbReference type="CDD" id="cd06170">
    <property type="entry name" value="LuxR_C_like"/>
    <property type="match status" value="1"/>
</dbReference>
<dbReference type="GO" id="GO:0000160">
    <property type="term" value="P:phosphorelay signal transduction system"/>
    <property type="evidence" value="ECO:0007669"/>
    <property type="project" value="InterPro"/>
</dbReference>
<dbReference type="PROSITE" id="PS50043">
    <property type="entry name" value="HTH_LUXR_2"/>
    <property type="match status" value="1"/>
</dbReference>
<feature type="domain" description="HTH luxR-type" evidence="3">
    <location>
        <begin position="143"/>
        <end position="208"/>
    </location>
</feature>
<evidence type="ECO:0008006" key="7">
    <source>
        <dbReference type="Google" id="ProtNLM"/>
    </source>
</evidence>
<evidence type="ECO:0000256" key="2">
    <source>
        <dbReference type="PROSITE-ProRule" id="PRU00169"/>
    </source>
</evidence>
<proteinExistence type="predicted"/>
<keyword evidence="1" id="KW-0238">DNA-binding</keyword>
<dbReference type="EMBL" id="CP012333">
    <property type="protein sequence ID" value="AKU99679.1"/>
    <property type="molecule type" value="Genomic_DNA"/>
</dbReference>
<dbReference type="SUPFAM" id="SSF52172">
    <property type="entry name" value="CheY-like"/>
    <property type="match status" value="1"/>
</dbReference>
<dbReference type="InterPro" id="IPR001789">
    <property type="entry name" value="Sig_transdc_resp-reg_receiver"/>
</dbReference>